<comment type="catalytic activity">
    <reaction evidence="13">
        <text>GTP + H2O = GDP + phosphate + H(+)</text>
        <dbReference type="Rhea" id="RHEA:19669"/>
        <dbReference type="ChEBI" id="CHEBI:15377"/>
        <dbReference type="ChEBI" id="CHEBI:15378"/>
        <dbReference type="ChEBI" id="CHEBI:37565"/>
        <dbReference type="ChEBI" id="CHEBI:43474"/>
        <dbReference type="ChEBI" id="CHEBI:58189"/>
        <dbReference type="EC" id="3.6.5.3"/>
    </reaction>
</comment>
<dbReference type="InterPro" id="IPR004160">
    <property type="entry name" value="Transl_elong_EFTu/EF1A_C"/>
</dbReference>
<dbReference type="SUPFAM" id="SSF50447">
    <property type="entry name" value="Translation proteins"/>
    <property type="match status" value="1"/>
</dbReference>
<evidence type="ECO:0000256" key="2">
    <source>
        <dbReference type="ARBA" id="ARBA00022723"/>
    </source>
</evidence>
<evidence type="ECO:0000256" key="6">
    <source>
        <dbReference type="ARBA" id="ARBA00022842"/>
    </source>
</evidence>
<feature type="domain" description="Tr-type G" evidence="14">
    <location>
        <begin position="10"/>
        <end position="206"/>
    </location>
</feature>
<dbReference type="PROSITE" id="PS51722">
    <property type="entry name" value="G_TR_2"/>
    <property type="match status" value="1"/>
</dbReference>
<evidence type="ECO:0000256" key="9">
    <source>
        <dbReference type="ARBA" id="ARBA00029554"/>
    </source>
</evidence>
<feature type="binding site" evidence="13">
    <location>
        <position position="26"/>
    </location>
    <ligand>
        <name>Mg(2+)</name>
        <dbReference type="ChEBI" id="CHEBI:18420"/>
    </ligand>
</feature>
<dbReference type="PANTHER" id="PTHR43721:SF22">
    <property type="entry name" value="ELONGATION FACTOR TU, MITOCHONDRIAL"/>
    <property type="match status" value="1"/>
</dbReference>
<dbReference type="Pfam" id="PF00009">
    <property type="entry name" value="GTP_EFTU"/>
    <property type="match status" value="1"/>
</dbReference>
<reference evidence="16 17" key="1">
    <citation type="submission" date="2020-08" db="EMBL/GenBank/DDBJ databases">
        <title>The Agave Microbiome: Exploring the role of microbial communities in plant adaptations to desert environments.</title>
        <authorList>
            <person name="Partida-Martinez L.P."/>
        </authorList>
    </citation>
    <scope>NUCLEOTIDE SEQUENCE [LARGE SCALE GENOMIC DNA]</scope>
    <source>
        <strain evidence="16 17">AT3.9</strain>
    </source>
</reference>
<keyword evidence="4 13" id="KW-0251">Elongation factor</keyword>
<evidence type="ECO:0000313" key="17">
    <source>
        <dbReference type="Proteomes" id="UP000532010"/>
    </source>
</evidence>
<evidence type="ECO:0000259" key="14">
    <source>
        <dbReference type="PROSITE" id="PS51722"/>
    </source>
</evidence>
<dbReference type="FunFam" id="2.40.30.10:FF:000001">
    <property type="entry name" value="Elongation factor Tu"/>
    <property type="match status" value="1"/>
</dbReference>
<dbReference type="Pfam" id="PF03143">
    <property type="entry name" value="GTP_EFTU_D3"/>
    <property type="match status" value="1"/>
</dbReference>
<dbReference type="NCBIfam" id="NF000766">
    <property type="entry name" value="PRK00049.1"/>
    <property type="match status" value="1"/>
</dbReference>
<protein>
    <recommendedName>
        <fullName evidence="9 13">Elongation factor Tu</fullName>
        <shortName evidence="13">EF-Tu</shortName>
        <ecNumber evidence="13">3.6.5.3</ecNumber>
    </recommendedName>
</protein>
<dbReference type="InterPro" id="IPR041709">
    <property type="entry name" value="EF-Tu_GTP-bd"/>
</dbReference>
<dbReference type="HAMAP" id="MF_00118_B">
    <property type="entry name" value="EF_Tu_B"/>
    <property type="match status" value="1"/>
</dbReference>
<dbReference type="InterPro" id="IPR050055">
    <property type="entry name" value="EF-Tu_GTPase"/>
</dbReference>
<feature type="binding site" evidence="13">
    <location>
        <begin position="19"/>
        <end position="26"/>
    </location>
    <ligand>
        <name>GTP</name>
        <dbReference type="ChEBI" id="CHEBI:37565"/>
    </ligand>
</feature>
<dbReference type="GO" id="GO:0003924">
    <property type="term" value="F:GTPase activity"/>
    <property type="evidence" value="ECO:0007669"/>
    <property type="project" value="UniProtKB-UniRule"/>
</dbReference>
<comment type="subunit">
    <text evidence="11">Monomer. Heterotetramer composed of two EF-Ts.EF-Tu dimer complexes.</text>
</comment>
<keyword evidence="6 13" id="KW-0460">Magnesium</keyword>
<keyword evidence="2 13" id="KW-0479">Metal-binding</keyword>
<dbReference type="SUPFAM" id="SSF50465">
    <property type="entry name" value="EF-Tu/eEF-1alpha/eIF2-gamma C-terminal domain"/>
    <property type="match status" value="1"/>
</dbReference>
<dbReference type="Gene3D" id="3.40.50.300">
    <property type="entry name" value="P-loop containing nucleotide triphosphate hydrolases"/>
    <property type="match status" value="1"/>
</dbReference>
<evidence type="ECO:0000256" key="10">
    <source>
        <dbReference type="ARBA" id="ARBA00058140"/>
    </source>
</evidence>
<evidence type="ECO:0000256" key="11">
    <source>
        <dbReference type="ARBA" id="ARBA00063778"/>
    </source>
</evidence>
<comment type="subcellular location">
    <subcellularLocation>
        <location evidence="13">Cytoplasm</location>
    </subcellularLocation>
</comment>
<dbReference type="CDD" id="cd03707">
    <property type="entry name" value="EFTU_III"/>
    <property type="match status" value="1"/>
</dbReference>
<dbReference type="NCBIfam" id="TIGR00485">
    <property type="entry name" value="EF-Tu"/>
    <property type="match status" value="1"/>
</dbReference>
<keyword evidence="17" id="KW-1185">Reference proteome</keyword>
<dbReference type="EMBL" id="JACHWB010000003">
    <property type="protein sequence ID" value="MBB3019612.1"/>
    <property type="molecule type" value="Genomic_DNA"/>
</dbReference>
<dbReference type="PRINTS" id="PR00315">
    <property type="entry name" value="ELONGATNFCT"/>
</dbReference>
<dbReference type="SUPFAM" id="SSF52540">
    <property type="entry name" value="P-loop containing nucleoside triphosphate hydrolases"/>
    <property type="match status" value="1"/>
</dbReference>
<evidence type="ECO:0000256" key="3">
    <source>
        <dbReference type="ARBA" id="ARBA00022741"/>
    </source>
</evidence>
<evidence type="ECO:0000256" key="8">
    <source>
        <dbReference type="ARBA" id="ARBA00023134"/>
    </source>
</evidence>
<keyword evidence="13" id="KW-0963">Cytoplasm</keyword>
<evidence type="ECO:0000256" key="1">
    <source>
        <dbReference type="ARBA" id="ARBA00007249"/>
    </source>
</evidence>
<evidence type="ECO:0000256" key="12">
    <source>
        <dbReference type="ARBA" id="ARBA00064283"/>
    </source>
</evidence>
<keyword evidence="3 13" id="KW-0547">Nucleotide-binding</keyword>
<evidence type="ECO:0000256" key="7">
    <source>
        <dbReference type="ARBA" id="ARBA00022917"/>
    </source>
</evidence>
<dbReference type="CDD" id="cd03697">
    <property type="entry name" value="EFTU_II"/>
    <property type="match status" value="1"/>
</dbReference>
<organism evidence="16 17">
    <name type="scientific">Microvirga lupini</name>
    <dbReference type="NCBI Taxonomy" id="420324"/>
    <lineage>
        <taxon>Bacteria</taxon>
        <taxon>Pseudomonadati</taxon>
        <taxon>Pseudomonadota</taxon>
        <taxon>Alphaproteobacteria</taxon>
        <taxon>Hyphomicrobiales</taxon>
        <taxon>Methylobacteriaceae</taxon>
        <taxon>Microvirga</taxon>
    </lineage>
</organism>
<evidence type="ECO:0000256" key="5">
    <source>
        <dbReference type="ARBA" id="ARBA00022801"/>
    </source>
</evidence>
<proteinExistence type="inferred from homology"/>
<feature type="binding site" evidence="13">
    <location>
        <begin position="136"/>
        <end position="139"/>
    </location>
    <ligand>
        <name>GTP</name>
        <dbReference type="ChEBI" id="CHEBI:37565"/>
    </ligand>
</feature>
<keyword evidence="5 13" id="KW-0378">Hydrolase</keyword>
<dbReference type="Proteomes" id="UP000532010">
    <property type="component" value="Unassembled WGS sequence"/>
</dbReference>
<dbReference type="RefSeq" id="WP_183450857.1">
    <property type="nucleotide sequence ID" value="NZ_JACHWB010000003.1"/>
</dbReference>
<dbReference type="NCBIfam" id="TIGR00231">
    <property type="entry name" value="small_GTP"/>
    <property type="match status" value="1"/>
</dbReference>
<gene>
    <name evidence="13" type="primary">tuf</name>
    <name evidence="15" type="ORF">FHR70_002677</name>
    <name evidence="16" type="ORF">FHR70_002691</name>
</gene>
<dbReference type="InterPro" id="IPR005225">
    <property type="entry name" value="Small_GTP-bd"/>
</dbReference>
<dbReference type="Pfam" id="PF03144">
    <property type="entry name" value="GTP_EFTU_D2"/>
    <property type="match status" value="1"/>
</dbReference>
<dbReference type="EMBL" id="JACHWB010000003">
    <property type="protein sequence ID" value="MBB3019626.1"/>
    <property type="molecule type" value="Genomic_DNA"/>
</dbReference>
<keyword evidence="8 13" id="KW-0342">GTP-binding</keyword>
<dbReference type="InterPro" id="IPR031157">
    <property type="entry name" value="G_TR_CS"/>
</dbReference>
<dbReference type="EC" id="3.6.5.3" evidence="13"/>
<keyword evidence="7 13" id="KW-0648">Protein biosynthesis</keyword>
<evidence type="ECO:0000256" key="4">
    <source>
        <dbReference type="ARBA" id="ARBA00022768"/>
    </source>
</evidence>
<dbReference type="InterPro" id="IPR004541">
    <property type="entry name" value="Transl_elong_EFTu/EF1A_bac/org"/>
</dbReference>
<dbReference type="InterPro" id="IPR009001">
    <property type="entry name" value="Transl_elong_EF1A/Init_IF2_C"/>
</dbReference>
<dbReference type="InterPro" id="IPR033720">
    <property type="entry name" value="EFTU_2"/>
</dbReference>
<dbReference type="Gene3D" id="2.40.30.10">
    <property type="entry name" value="Translation factors"/>
    <property type="match status" value="2"/>
</dbReference>
<dbReference type="FunFam" id="3.40.50.300:FF:000003">
    <property type="entry name" value="Elongation factor Tu"/>
    <property type="match status" value="1"/>
</dbReference>
<dbReference type="AlphaFoldDB" id="A0A7W4YX33"/>
<comment type="subunit">
    <text evidence="12">(Microbial infection) Upon infection by bacteriophage Qbeta, part of the viral RNA-dependent RNA polymerase complex, the other subunits are the viral replicase catalytic subunit (AC P14647), host ribosomal protein S1 and EF-Ts.</text>
</comment>
<feature type="binding site" evidence="13">
    <location>
        <begin position="81"/>
        <end position="85"/>
    </location>
    <ligand>
        <name>GTP</name>
        <dbReference type="ChEBI" id="CHEBI:37565"/>
    </ligand>
</feature>
<dbReference type="NCBIfam" id="NF009372">
    <property type="entry name" value="PRK12735.1"/>
    <property type="match status" value="1"/>
</dbReference>
<dbReference type="GO" id="GO:0000287">
    <property type="term" value="F:magnesium ion binding"/>
    <property type="evidence" value="ECO:0007669"/>
    <property type="project" value="UniProtKB-UniRule"/>
</dbReference>
<sequence length="396" mass="43269">MAKEKFERTKPHCNIGTIGHVDHGKTSLTAAITKVLAESGGAQFTAYDQIDKAPEEKARGITISTAHVEYETANRHYAHVDCPGHADYVKNMITGAAQMDGAILVVSSADGPMPQTREHILLARQVGVPALVVFMNKVDMVDDAELLDLVELEVRELLSKYDFPGDDIPIVKGSALCALEDRQPEIGRDAVLKLMAEVDAYIPQPERPIDQPFLMPIEDVFSISGRGTVVTGRVERGVVKVGEEVEIVGLKDTVKTTVTGVEMFRKLLDQGQAGDNVGVLLRGTKREDVERGQVLCKPGSIKPHTKFKAEAYILTKEEGGRHTPFFGNYRPQFYFRTTDVTGVVKLPEGTEMVMPGDNITMEVELIAPIAMEEKLRFAIREGGRTVGAGVVAAVMD</sequence>
<evidence type="ECO:0000313" key="15">
    <source>
        <dbReference type="EMBL" id="MBB3019612.1"/>
    </source>
</evidence>
<dbReference type="GO" id="GO:0005525">
    <property type="term" value="F:GTP binding"/>
    <property type="evidence" value="ECO:0007669"/>
    <property type="project" value="UniProtKB-UniRule"/>
</dbReference>
<dbReference type="GO" id="GO:0003746">
    <property type="term" value="F:translation elongation factor activity"/>
    <property type="evidence" value="ECO:0007669"/>
    <property type="project" value="UniProtKB-UniRule"/>
</dbReference>
<name>A0A7W4YX33_9HYPH</name>
<accession>A0A7W4YX33</accession>
<dbReference type="InterPro" id="IPR027417">
    <property type="entry name" value="P-loop_NTPase"/>
</dbReference>
<comment type="similarity">
    <text evidence="1 13">Belongs to the TRAFAC class translation factor GTPase superfamily. Classic translation factor GTPase family. EF-Tu/EF-1A subfamily.</text>
</comment>
<comment type="caution">
    <text evidence="16">The sequence shown here is derived from an EMBL/GenBank/DDBJ whole genome shotgun (WGS) entry which is preliminary data.</text>
</comment>
<evidence type="ECO:0000313" key="16">
    <source>
        <dbReference type="EMBL" id="MBB3019626.1"/>
    </source>
</evidence>
<comment type="function">
    <text evidence="13">GTP hydrolase that promotes the GTP-dependent binding of aminoacyl-tRNA to the A-site of ribosomes during protein biosynthesis.</text>
</comment>
<evidence type="ECO:0000256" key="13">
    <source>
        <dbReference type="HAMAP-Rule" id="MF_00118"/>
    </source>
</evidence>
<dbReference type="GO" id="GO:0005829">
    <property type="term" value="C:cytosol"/>
    <property type="evidence" value="ECO:0007669"/>
    <property type="project" value="TreeGrafter"/>
</dbReference>
<dbReference type="InterPro" id="IPR004161">
    <property type="entry name" value="EFTu-like_2"/>
</dbReference>
<dbReference type="InterPro" id="IPR009000">
    <property type="entry name" value="Transl_B-barrel_sf"/>
</dbReference>
<dbReference type="CDD" id="cd01884">
    <property type="entry name" value="EF_Tu"/>
    <property type="match status" value="1"/>
</dbReference>
<comment type="function">
    <text evidence="10">May play an important regulatory role in cell growth and in the bacterial response to nutrient deprivation.</text>
</comment>
<dbReference type="InterPro" id="IPR000795">
    <property type="entry name" value="T_Tr_GTP-bd_dom"/>
</dbReference>
<dbReference type="NCBIfam" id="NF009373">
    <property type="entry name" value="PRK12736.1"/>
    <property type="match status" value="1"/>
</dbReference>
<dbReference type="PANTHER" id="PTHR43721">
    <property type="entry name" value="ELONGATION FACTOR TU-RELATED"/>
    <property type="match status" value="1"/>
</dbReference>
<dbReference type="PROSITE" id="PS00301">
    <property type="entry name" value="G_TR_1"/>
    <property type="match status" value="1"/>
</dbReference>
<reference evidence="16" key="2">
    <citation type="submission" date="2020-08" db="EMBL/GenBank/DDBJ databases">
        <authorList>
            <person name="Partida-Martinez L."/>
            <person name="Huntemann M."/>
            <person name="Clum A."/>
            <person name="Wang J."/>
            <person name="Palaniappan K."/>
            <person name="Ritter S."/>
            <person name="Chen I.-M."/>
            <person name="Stamatis D."/>
            <person name="Reddy T."/>
            <person name="O'Malley R."/>
            <person name="Daum C."/>
            <person name="Shapiro N."/>
            <person name="Ivanova N."/>
            <person name="Kyrpides N."/>
            <person name="Woyke T."/>
        </authorList>
    </citation>
    <scope>NUCLEOTIDE SEQUENCE [LARGE SCALE GENOMIC DNA]</scope>
    <source>
        <strain evidence="16">AT3.9</strain>
    </source>
</reference>